<dbReference type="EMBL" id="JAUSUB010000003">
    <property type="protein sequence ID" value="MDQ0269159.1"/>
    <property type="molecule type" value="Genomic_DNA"/>
</dbReference>
<dbReference type="Gene3D" id="3.90.1300.10">
    <property type="entry name" value="Amidase signature (AS) domain"/>
    <property type="match status" value="1"/>
</dbReference>
<sequence>MNPNVLIEAAEIDRRRQADEKLGKLAGVPIVIKEAVDTVGFPTTFGWEPLAKKAGGIELIPTRDAPIVTRLKAADAIILGKTNIPAFSFAFSANTSWDGPTYNAVNRSLTPGGSSSGTATAVSGNMAVLGIAEETAGSIQVPAAAQSLVGIKPSFGLIPSTGITPLAGSTKDVVGPHARTVWDAAILLDVIAGFSADDHKTISAKVPDGGYTSFLKENPLKGKRLGLYGPGWKSDEPTAETKKLYDQAIKVLKSQGAELIDDPFAGTGLAEYMKTQKFFLGMESFFYDLEKYFNNLDPADNELTIEKVFQRAGRVPWTEGDALGTLLNRMDVEKAIAHSKELPDLTEFNNVKNELLRIIIHVLDEHQLDGFVYPTLLEPIPELQEKNIAASTISEINISGLPLITLPAGYYENGSPFALAFWGRMWSEGDLIGMGFGYEQVARGRRTPQLLESV</sequence>
<dbReference type="EC" id="3.5.1.4" evidence="2"/>
<proteinExistence type="predicted"/>
<dbReference type="EC" id="6.3.5.7" evidence="2"/>
<dbReference type="InterPro" id="IPR036928">
    <property type="entry name" value="AS_sf"/>
</dbReference>
<reference evidence="2 3" key="1">
    <citation type="submission" date="2023-07" db="EMBL/GenBank/DDBJ databases">
        <title>Genomic Encyclopedia of Type Strains, Phase IV (KMG-IV): sequencing the most valuable type-strain genomes for metagenomic binning, comparative biology and taxonomic classification.</title>
        <authorList>
            <person name="Goeker M."/>
        </authorList>
    </citation>
    <scope>NUCLEOTIDE SEQUENCE [LARGE SCALE GENOMIC DNA]</scope>
    <source>
        <strain evidence="2 3">DSM 23494</strain>
    </source>
</reference>
<dbReference type="EC" id="6.3.5.6" evidence="2"/>
<evidence type="ECO:0000259" key="1">
    <source>
        <dbReference type="Pfam" id="PF01425"/>
    </source>
</evidence>
<organism evidence="2 3">
    <name type="scientific">Cytobacillus purgationiresistens</name>
    <dbReference type="NCBI Taxonomy" id="863449"/>
    <lineage>
        <taxon>Bacteria</taxon>
        <taxon>Bacillati</taxon>
        <taxon>Bacillota</taxon>
        <taxon>Bacilli</taxon>
        <taxon>Bacillales</taxon>
        <taxon>Bacillaceae</taxon>
        <taxon>Cytobacillus</taxon>
    </lineage>
</organism>
<dbReference type="GO" id="GO:0050566">
    <property type="term" value="F:asparaginyl-tRNA synthase (glutamine-hydrolyzing) activity"/>
    <property type="evidence" value="ECO:0007669"/>
    <property type="project" value="UniProtKB-EC"/>
</dbReference>
<dbReference type="InterPro" id="IPR023631">
    <property type="entry name" value="Amidase_dom"/>
</dbReference>
<keyword evidence="3" id="KW-1185">Reference proteome</keyword>
<accession>A0ABU0AD27</accession>
<keyword evidence="2" id="KW-0378">Hydrolase</keyword>
<dbReference type="PANTHER" id="PTHR42678">
    <property type="entry name" value="AMIDASE"/>
    <property type="match status" value="1"/>
</dbReference>
<keyword evidence="2" id="KW-0436">Ligase</keyword>
<dbReference type="GO" id="GO:0004040">
    <property type="term" value="F:amidase activity"/>
    <property type="evidence" value="ECO:0007669"/>
    <property type="project" value="UniProtKB-EC"/>
</dbReference>
<dbReference type="Proteomes" id="UP001238088">
    <property type="component" value="Unassembled WGS sequence"/>
</dbReference>
<dbReference type="GO" id="GO:0050567">
    <property type="term" value="F:glutaminyl-tRNA synthase (glutamine-hydrolyzing) activity"/>
    <property type="evidence" value="ECO:0007669"/>
    <property type="project" value="UniProtKB-EC"/>
</dbReference>
<dbReference type="SUPFAM" id="SSF75304">
    <property type="entry name" value="Amidase signature (AS) enzymes"/>
    <property type="match status" value="1"/>
</dbReference>
<gene>
    <name evidence="2" type="ORF">J2S17_001029</name>
</gene>
<protein>
    <submittedName>
        <fullName evidence="2">Amidase/aspartyl-tRNA(Asn)/glutamyl-tRNA(Gln) amidotransferase subunit A</fullName>
        <ecNumber evidence="2">3.5.1.4</ecNumber>
        <ecNumber evidence="2">6.3.5.6</ecNumber>
        <ecNumber evidence="2">6.3.5.7</ecNumber>
    </submittedName>
</protein>
<comment type="caution">
    <text evidence="2">The sequence shown here is derived from an EMBL/GenBank/DDBJ whole genome shotgun (WGS) entry which is preliminary data.</text>
</comment>
<dbReference type="PANTHER" id="PTHR42678:SF34">
    <property type="entry name" value="OS04G0183300 PROTEIN"/>
    <property type="match status" value="1"/>
</dbReference>
<name>A0ABU0AD27_9BACI</name>
<evidence type="ECO:0000313" key="3">
    <source>
        <dbReference type="Proteomes" id="UP001238088"/>
    </source>
</evidence>
<evidence type="ECO:0000313" key="2">
    <source>
        <dbReference type="EMBL" id="MDQ0269159.1"/>
    </source>
</evidence>
<dbReference type="Pfam" id="PF01425">
    <property type="entry name" value="Amidase"/>
    <property type="match status" value="1"/>
</dbReference>
<feature type="domain" description="Amidase" evidence="1">
    <location>
        <begin position="2"/>
        <end position="431"/>
    </location>
</feature>